<dbReference type="OrthoDB" id="3661198at2"/>
<evidence type="ECO:0000313" key="3">
    <source>
        <dbReference type="EMBL" id="TCP57393.1"/>
    </source>
</evidence>
<evidence type="ECO:0000256" key="1">
    <source>
        <dbReference type="SAM" id="MobiDB-lite"/>
    </source>
</evidence>
<evidence type="ECO:0000256" key="2">
    <source>
        <dbReference type="SAM" id="SignalP"/>
    </source>
</evidence>
<feature type="region of interest" description="Disordered" evidence="1">
    <location>
        <begin position="142"/>
        <end position="165"/>
    </location>
</feature>
<dbReference type="AlphaFoldDB" id="A0A4R2R491"/>
<feature type="signal peptide" evidence="2">
    <location>
        <begin position="1"/>
        <end position="28"/>
    </location>
</feature>
<proteinExistence type="predicted"/>
<sequence>MQTWAKRGIQTALVTGGLLMLGTGIASADEQVNPDRPASPLDGKVSVPINVENNAIGTPGGQVDLPEVKTEINLDVSPVTDKLPAPVQDAAGQAAEQVNTAAEQAAPTSEATTPAPASNQVTGDVVAPVDVSGNALALGGDVAVDNESKQEAATEAPVRTDGSNTTLGGNAVDLDWAAPVAITGNAVSVLGDAESTNNSTQSAQAAGDIDTNGEGGLLAGNTVAGQLATPVQLTGNAIAGGGDAETNSTATSEANAGGSIVGSGEGGALSGTVGALPVAAPVELNGSALGVLGEAEAHSDSSANATAGGTKPGVNDVPSYIQTTGDDGLLAGTVAQAPLATPVVVAGTAAGVLGEGEATGSTSNDVLAGGFDSSSGVGGLGSGTIANAPVAVPVEAITHAVAVGGAAEALHDNEVSAVAGDGSFTNGNESALSGTSLATPIAGPADLLGNSVAVLGAADTTGAADREDGAGMNNEAEAIAGGYTGTIANDALGSGNAATVPVALPVEGFADSVGVLGTSDAAVTEHKVSEAGGDTSTVDDDAVLSANAVQVPVAGAAQLFGATVGGLAETNAFGDATNEISAGGNSAANGVGGTGSGNIVQAPASVPAQVFGIGASALSLTNAGAVNDTIMTSGGDAGTDGTEGNISGNVVSAPVGALAHVFGDQVSALGVGNATADNLSDVTTGGAVETAGDDGFVAGNAVTPQVLPAAQVFGDAVDVAGLSNAVATNDVVNTTGGDVTTSGEAGSLSGNILDVPAAAVVDVFGDAIAALGGDALGVGDNTAVNTVGGEAVSEGGFAGQLPVGVVGQIHQVPVSILAQALAASTNDSETSVGNSAPQLEMAFDRSELPVDALPALPAEQPVTLPAEAPQTLPAQDAVTLPAAGAPQTLPAQRPVTLPAHRPAERSALPASGPAMSQVGSGGLFDLQHRFAELQGKPFHIQ</sequence>
<accession>A0A4R2R491</accession>
<reference evidence="3 4" key="1">
    <citation type="submission" date="2019-03" db="EMBL/GenBank/DDBJ databases">
        <title>Genomic Encyclopedia of Type Strains, Phase IV (KMG-IV): sequencing the most valuable type-strain genomes for metagenomic binning, comparative biology and taxonomic classification.</title>
        <authorList>
            <person name="Goeker M."/>
        </authorList>
    </citation>
    <scope>NUCLEOTIDE SEQUENCE [LARGE SCALE GENOMIC DNA]</scope>
    <source>
        <strain evidence="3 4">DSM 45765</strain>
    </source>
</reference>
<feature type="region of interest" description="Disordered" evidence="1">
    <location>
        <begin position="88"/>
        <end position="121"/>
    </location>
</feature>
<protein>
    <recommendedName>
        <fullName evidence="5">Small secreted domain DUF320</fullName>
    </recommendedName>
</protein>
<evidence type="ECO:0000313" key="4">
    <source>
        <dbReference type="Proteomes" id="UP000294911"/>
    </source>
</evidence>
<evidence type="ECO:0008006" key="5">
    <source>
        <dbReference type="Google" id="ProtNLM"/>
    </source>
</evidence>
<dbReference type="Proteomes" id="UP000294911">
    <property type="component" value="Unassembled WGS sequence"/>
</dbReference>
<keyword evidence="2" id="KW-0732">Signal</keyword>
<comment type="caution">
    <text evidence="3">The sequence shown here is derived from an EMBL/GenBank/DDBJ whole genome shotgun (WGS) entry which is preliminary data.</text>
</comment>
<gene>
    <name evidence="3" type="ORF">EV191_1011348</name>
</gene>
<dbReference type="RefSeq" id="WP_132875873.1">
    <property type="nucleotide sequence ID" value="NZ_SLXQ01000001.1"/>
</dbReference>
<feature type="chain" id="PRO_5020837482" description="Small secreted domain DUF320" evidence="2">
    <location>
        <begin position="29"/>
        <end position="941"/>
    </location>
</feature>
<organism evidence="3 4">
    <name type="scientific">Tamaricihabitans halophyticus</name>
    <dbReference type="NCBI Taxonomy" id="1262583"/>
    <lineage>
        <taxon>Bacteria</taxon>
        <taxon>Bacillati</taxon>
        <taxon>Actinomycetota</taxon>
        <taxon>Actinomycetes</taxon>
        <taxon>Pseudonocardiales</taxon>
        <taxon>Pseudonocardiaceae</taxon>
        <taxon>Tamaricihabitans</taxon>
    </lineage>
</organism>
<feature type="compositionally biased region" description="Low complexity" evidence="1">
    <location>
        <begin position="100"/>
        <end position="118"/>
    </location>
</feature>
<name>A0A4R2R491_9PSEU</name>
<dbReference type="EMBL" id="SLXQ01000001">
    <property type="protein sequence ID" value="TCP57393.1"/>
    <property type="molecule type" value="Genomic_DNA"/>
</dbReference>
<keyword evidence="4" id="KW-1185">Reference proteome</keyword>